<dbReference type="PANTHER" id="PTHR46116:SF39">
    <property type="entry name" value="BACULOVIRAL IAP REPEAT-CONTAINING PROTEIN 6"/>
    <property type="match status" value="1"/>
</dbReference>
<comment type="caution">
    <text evidence="5">The sequence shown here is derived from an EMBL/GenBank/DDBJ whole genome shotgun (WGS) entry which is preliminary data.</text>
</comment>
<evidence type="ECO:0000256" key="2">
    <source>
        <dbReference type="ARBA" id="ARBA00022786"/>
    </source>
</evidence>
<dbReference type="InterPro" id="IPR016135">
    <property type="entry name" value="UBQ-conjugating_enzyme/RWD"/>
</dbReference>
<dbReference type="AlphaFoldDB" id="A0ABD2LPJ9"/>
<organism evidence="5 6">
    <name type="scientific">Heterodera trifolii</name>
    <dbReference type="NCBI Taxonomy" id="157864"/>
    <lineage>
        <taxon>Eukaryota</taxon>
        <taxon>Metazoa</taxon>
        <taxon>Ecdysozoa</taxon>
        <taxon>Nematoda</taxon>
        <taxon>Chromadorea</taxon>
        <taxon>Rhabditida</taxon>
        <taxon>Tylenchina</taxon>
        <taxon>Tylenchomorpha</taxon>
        <taxon>Tylenchoidea</taxon>
        <taxon>Heteroderidae</taxon>
        <taxon>Heteroderinae</taxon>
        <taxon>Heterodera</taxon>
    </lineage>
</organism>
<proteinExistence type="predicted"/>
<reference evidence="5 6" key="1">
    <citation type="submission" date="2024-10" db="EMBL/GenBank/DDBJ databases">
        <authorList>
            <person name="Kim D."/>
        </authorList>
    </citation>
    <scope>NUCLEOTIDE SEQUENCE [LARGE SCALE GENOMIC DNA]</scope>
    <source>
        <strain evidence="5">BH-2024</strain>
    </source>
</reference>
<protein>
    <recommendedName>
        <fullName evidence="4">UBC core domain-containing protein</fullName>
    </recommendedName>
</protein>
<sequence>MQSHENPIVTFDLPSPDKRIELFRLDAEPIMKFVTPGFGLFISRFTDDMLVSYFKNKEIDKYQKNVPSHLRYFYLIRAVWKIELVDEQRAEWEKRAEDEPHLVELSDNSPDLFDRILKREIDRKLYERSEAFEEFKLRENAFKEYFMKKYDKNLEIPSDSPFEKTVNLPINVDYSESFTSPHSIQLLKVFLSLEHFVNVLIDSDKEKAIELLKQTVNYNAQQKEYLMPMLSKLLPKSSPEDLDQISLLIQNSSPSVKTEADKLNYRQLAFYPLLILEKLLCRFSPDKVGEQKAAEFRHDALKLGVMDFVLECISHFTHQRSNFKKIRSWRMPLPQYSVFFCTDRPAKRAKSEQLTSEQAQADSSKSSENATKGKTYLAKGTGYGWGDVRQQWDYKENEQKLRYDDDNIACLLNILRAFILPPIHQQNSNGADSLVNPQNSSSRRPQQRETRSTANAKKNAPVVKETQNIMTNRNNVPMDEEFLKLMHRSSLRSVIRCYLMSDSLLEVHKNVASYHAVFQLLVALSKAAPVRVNVVEMFDNYYDEDLLLHDANTEDSISDEIPKFINDEPKTNEKQEILPFDIIFCAEQRNGFKVERGELIEQLQQFTSNIDNYLKRIGSTVQPSEVQNGYFDLFAFFGFGTARAESAPNEQTTAANKEEEEQLHELSSICKQVISIFNEQNGSKIGKASGAILRQANSNKYVLEATPGPSSSSSISSALLETKYCTAMKQQKFSVLSFEKIFTKDAYYYRNKLSQEQTSGTANMTLRRIAREIQSLQSNLMLTASTSAFVRSCEEHLDAMKVLITGPEGTPYQNGCFEFDFFFPTTFPQTPPQVHLRTTGNNTVRFNPNLYNEGKVCLSILGTWHGRPEEQWNAERSSVLQVIISIQSLIFVNDPYYNEPGYERYHSTQQGDLASRRYNATIQVATVRWAILEQLRRPSIEFESAIQLHFWLKRDEITAQIKRWADEWRSQAKQDNRFASSANELEKLLKQVSEELEKLKKLNLPE</sequence>
<evidence type="ECO:0000259" key="4">
    <source>
        <dbReference type="PROSITE" id="PS50127"/>
    </source>
</evidence>
<dbReference type="GO" id="GO:0016740">
    <property type="term" value="F:transferase activity"/>
    <property type="evidence" value="ECO:0007669"/>
    <property type="project" value="UniProtKB-KW"/>
</dbReference>
<dbReference type="PANTHER" id="PTHR46116">
    <property type="entry name" value="(E3-INDEPENDENT) E2 UBIQUITIN-CONJUGATING ENZYME"/>
    <property type="match status" value="1"/>
</dbReference>
<keyword evidence="6" id="KW-1185">Reference proteome</keyword>
<dbReference type="Gene3D" id="3.10.110.10">
    <property type="entry name" value="Ubiquitin Conjugating Enzyme"/>
    <property type="match status" value="1"/>
</dbReference>
<feature type="compositionally biased region" description="Polar residues" evidence="3">
    <location>
        <begin position="429"/>
        <end position="444"/>
    </location>
</feature>
<dbReference type="Pfam" id="PF00179">
    <property type="entry name" value="UQ_con"/>
    <property type="match status" value="1"/>
</dbReference>
<evidence type="ECO:0000256" key="1">
    <source>
        <dbReference type="ARBA" id="ARBA00022679"/>
    </source>
</evidence>
<feature type="region of interest" description="Disordered" evidence="3">
    <location>
        <begin position="350"/>
        <end position="373"/>
    </location>
</feature>
<dbReference type="Proteomes" id="UP001620626">
    <property type="component" value="Unassembled WGS sequence"/>
</dbReference>
<dbReference type="EMBL" id="JBICBT010000334">
    <property type="protein sequence ID" value="KAL3117168.1"/>
    <property type="molecule type" value="Genomic_DNA"/>
</dbReference>
<feature type="domain" description="UBC core" evidence="4">
    <location>
        <begin position="764"/>
        <end position="931"/>
    </location>
</feature>
<accession>A0ABD2LPJ9</accession>
<name>A0ABD2LPJ9_9BILA</name>
<keyword evidence="2" id="KW-0833">Ubl conjugation pathway</keyword>
<dbReference type="SUPFAM" id="SSF54495">
    <property type="entry name" value="UBC-like"/>
    <property type="match status" value="1"/>
</dbReference>
<evidence type="ECO:0000313" key="5">
    <source>
        <dbReference type="EMBL" id="KAL3117168.1"/>
    </source>
</evidence>
<gene>
    <name evidence="5" type="ORF">niasHT_007571</name>
</gene>
<keyword evidence="1" id="KW-0808">Transferase</keyword>
<feature type="region of interest" description="Disordered" evidence="3">
    <location>
        <begin position="429"/>
        <end position="460"/>
    </location>
</feature>
<dbReference type="PROSITE" id="PS50127">
    <property type="entry name" value="UBC_2"/>
    <property type="match status" value="1"/>
</dbReference>
<feature type="compositionally biased region" description="Polar residues" evidence="3">
    <location>
        <begin position="352"/>
        <end position="372"/>
    </location>
</feature>
<dbReference type="SMART" id="SM00212">
    <property type="entry name" value="UBCc"/>
    <property type="match status" value="1"/>
</dbReference>
<dbReference type="CDD" id="cd23810">
    <property type="entry name" value="UBCc_BIRC6"/>
    <property type="match status" value="1"/>
</dbReference>
<evidence type="ECO:0000313" key="6">
    <source>
        <dbReference type="Proteomes" id="UP001620626"/>
    </source>
</evidence>
<dbReference type="InterPro" id="IPR000608">
    <property type="entry name" value="UBC"/>
</dbReference>
<evidence type="ECO:0000256" key="3">
    <source>
        <dbReference type="SAM" id="MobiDB-lite"/>
    </source>
</evidence>